<proteinExistence type="predicted"/>
<sequence>MFIKCFGFSLFDWFHSDRTEVHFLLRSFHLSFSYIAKEFKTFVTIGKGGIGC</sequence>
<evidence type="ECO:0000313" key="3">
    <source>
        <dbReference type="Proteomes" id="UP000008827"/>
    </source>
</evidence>
<reference evidence="1 2" key="1">
    <citation type="journal article" date="2010" name="Nature">
        <title>Genome sequence of the palaeopolyploid soybean.</title>
        <authorList>
            <person name="Schmutz J."/>
            <person name="Cannon S.B."/>
            <person name="Schlueter J."/>
            <person name="Ma J."/>
            <person name="Mitros T."/>
            <person name="Nelson W."/>
            <person name="Hyten D.L."/>
            <person name="Song Q."/>
            <person name="Thelen J.J."/>
            <person name="Cheng J."/>
            <person name="Xu D."/>
            <person name="Hellsten U."/>
            <person name="May G.D."/>
            <person name="Yu Y."/>
            <person name="Sakurai T."/>
            <person name="Umezawa T."/>
            <person name="Bhattacharyya M.K."/>
            <person name="Sandhu D."/>
            <person name="Valliyodan B."/>
            <person name="Lindquist E."/>
            <person name="Peto M."/>
            <person name="Grant D."/>
            <person name="Shu S."/>
            <person name="Goodstein D."/>
            <person name="Barry K."/>
            <person name="Futrell-Griggs M."/>
            <person name="Abernathy B."/>
            <person name="Du J."/>
            <person name="Tian Z."/>
            <person name="Zhu L."/>
            <person name="Gill N."/>
            <person name="Joshi T."/>
            <person name="Libault M."/>
            <person name="Sethuraman A."/>
            <person name="Zhang X.-C."/>
            <person name="Shinozaki K."/>
            <person name="Nguyen H.T."/>
            <person name="Wing R.A."/>
            <person name="Cregan P."/>
            <person name="Specht J."/>
            <person name="Grimwood J."/>
            <person name="Rokhsar D."/>
            <person name="Stacey G."/>
            <person name="Shoemaker R.C."/>
            <person name="Jackson S.A."/>
        </authorList>
    </citation>
    <scope>NUCLEOTIDE SEQUENCE</scope>
    <source>
        <strain evidence="2">cv. Williams 82</strain>
        <tissue evidence="1">Callus</tissue>
    </source>
</reference>
<gene>
    <name evidence="1" type="ORF">GLYMA_06G229300</name>
</gene>
<dbReference type="ExpressionAtlas" id="A0A0R0JSG6">
    <property type="expression patterns" value="baseline and differential"/>
</dbReference>
<evidence type="ECO:0000313" key="2">
    <source>
        <dbReference type="EnsemblPlants" id="KRH55083"/>
    </source>
</evidence>
<protein>
    <submittedName>
        <fullName evidence="1 2">Uncharacterized protein</fullName>
    </submittedName>
</protein>
<dbReference type="Gramene" id="KRH55083">
    <property type="protein sequence ID" value="KRH55083"/>
    <property type="gene ID" value="GLYMA_06G229300"/>
</dbReference>
<dbReference type="AlphaFoldDB" id="A0A0R0JSG6"/>
<reference evidence="1" key="3">
    <citation type="submission" date="2018-07" db="EMBL/GenBank/DDBJ databases">
        <title>WGS assembly of Glycine max.</title>
        <authorList>
            <person name="Schmutz J."/>
            <person name="Cannon S."/>
            <person name="Schlueter J."/>
            <person name="Ma J."/>
            <person name="Mitros T."/>
            <person name="Nelson W."/>
            <person name="Hyten D."/>
            <person name="Song Q."/>
            <person name="Thelen J."/>
            <person name="Cheng J."/>
            <person name="Xu D."/>
            <person name="Hellsten U."/>
            <person name="May G."/>
            <person name="Yu Y."/>
            <person name="Sakurai T."/>
            <person name="Umezawa T."/>
            <person name="Bhattacharyya M."/>
            <person name="Sandhu D."/>
            <person name="Valliyodan B."/>
            <person name="Lindquist E."/>
            <person name="Peto M."/>
            <person name="Grant D."/>
            <person name="Shu S."/>
            <person name="Goodstein D."/>
            <person name="Barry K."/>
            <person name="Futrell-Griggs M."/>
            <person name="Abernathy B."/>
            <person name="Du J."/>
            <person name="Tian Z."/>
            <person name="Zhu L."/>
            <person name="Gill N."/>
            <person name="Joshi T."/>
            <person name="Libault M."/>
            <person name="Sethuraman A."/>
            <person name="Zhang X."/>
            <person name="Shinozaki K."/>
            <person name="Nguyen H."/>
            <person name="Wing R."/>
            <person name="Cregan P."/>
            <person name="Specht J."/>
            <person name="Grimwood J."/>
            <person name="Rokhsar D."/>
            <person name="Stacey G."/>
            <person name="Shoemaker R."/>
            <person name="Jackson S."/>
        </authorList>
    </citation>
    <scope>NUCLEOTIDE SEQUENCE</scope>
    <source>
        <tissue evidence="1">Callus</tissue>
    </source>
</reference>
<keyword evidence="3" id="KW-1185">Reference proteome</keyword>
<dbReference type="EMBL" id="CM000839">
    <property type="protein sequence ID" value="KRH55083.1"/>
    <property type="molecule type" value="Genomic_DNA"/>
</dbReference>
<reference evidence="2" key="2">
    <citation type="submission" date="2018-02" db="UniProtKB">
        <authorList>
            <consortium name="EnsemblPlants"/>
        </authorList>
    </citation>
    <scope>IDENTIFICATION</scope>
    <source>
        <strain evidence="2">Williams 82</strain>
    </source>
</reference>
<dbReference type="Proteomes" id="UP000008827">
    <property type="component" value="Chromosome 6"/>
</dbReference>
<organism evidence="1">
    <name type="scientific">Glycine max</name>
    <name type="common">Soybean</name>
    <name type="synonym">Glycine hispida</name>
    <dbReference type="NCBI Taxonomy" id="3847"/>
    <lineage>
        <taxon>Eukaryota</taxon>
        <taxon>Viridiplantae</taxon>
        <taxon>Streptophyta</taxon>
        <taxon>Embryophyta</taxon>
        <taxon>Tracheophyta</taxon>
        <taxon>Spermatophyta</taxon>
        <taxon>Magnoliopsida</taxon>
        <taxon>eudicotyledons</taxon>
        <taxon>Gunneridae</taxon>
        <taxon>Pentapetalae</taxon>
        <taxon>rosids</taxon>
        <taxon>fabids</taxon>
        <taxon>Fabales</taxon>
        <taxon>Fabaceae</taxon>
        <taxon>Papilionoideae</taxon>
        <taxon>50 kb inversion clade</taxon>
        <taxon>NPAAA clade</taxon>
        <taxon>indigoferoid/millettioid clade</taxon>
        <taxon>Phaseoleae</taxon>
        <taxon>Glycine</taxon>
        <taxon>Glycine subgen. Soja</taxon>
    </lineage>
</organism>
<dbReference type="EnsemblPlants" id="KRH55083">
    <property type="protein sequence ID" value="KRH55083"/>
    <property type="gene ID" value="GLYMA_06G229300"/>
</dbReference>
<accession>A0A0R0JSG6</accession>
<name>A0A0R0JSG6_SOYBN</name>
<evidence type="ECO:0000313" key="1">
    <source>
        <dbReference type="EMBL" id="KRH55083.1"/>
    </source>
</evidence>